<dbReference type="GO" id="GO:0016787">
    <property type="term" value="F:hydrolase activity"/>
    <property type="evidence" value="ECO:0007669"/>
    <property type="project" value="UniProtKB-KW"/>
</dbReference>
<evidence type="ECO:0000313" key="6">
    <source>
        <dbReference type="Proteomes" id="UP000807469"/>
    </source>
</evidence>
<evidence type="ECO:0000259" key="4">
    <source>
        <dbReference type="Pfam" id="PF00135"/>
    </source>
</evidence>
<dbReference type="EMBL" id="MU155151">
    <property type="protein sequence ID" value="KAF9483724.1"/>
    <property type="molecule type" value="Genomic_DNA"/>
</dbReference>
<name>A0A9P5Z9R9_9AGAR</name>
<dbReference type="EC" id="3.1.1.-" evidence="3"/>
<protein>
    <recommendedName>
        <fullName evidence="3">Carboxylic ester hydrolase</fullName>
        <ecNumber evidence="3">3.1.1.-</ecNumber>
    </recommendedName>
</protein>
<dbReference type="InterPro" id="IPR002018">
    <property type="entry name" value="CarbesteraseB"/>
</dbReference>
<dbReference type="InterPro" id="IPR019826">
    <property type="entry name" value="Carboxylesterase_B_AS"/>
</dbReference>
<dbReference type="InterPro" id="IPR029058">
    <property type="entry name" value="AB_hydrolase_fold"/>
</dbReference>
<comment type="caution">
    <text evidence="5">The sequence shown here is derived from an EMBL/GenBank/DDBJ whole genome shotgun (WGS) entry which is preliminary data.</text>
</comment>
<dbReference type="AlphaFoldDB" id="A0A9P5Z9R9"/>
<evidence type="ECO:0000256" key="3">
    <source>
        <dbReference type="RuleBase" id="RU361235"/>
    </source>
</evidence>
<sequence length="552" mass="59932">MLNPLSWFGPLLQIISTIEDPTAPTVTLDNVVVTGKTLDNVDSFLGIPFANAPRFGLPEPITYTEDIDATKYASSCVQHNLTVTATAAMLEFMENKDITLPVPEDQDESCLSINVIRPSTATETSNLPVVVWFYGGGFLIGDSETWDEMGNALVRKSVTAQEDTIYVSFNYRLSAYGFLGGDEVQAAGVGNLGLRDQREALKWVQQYISAFGGNPNKVILWGQSAGAISASLQMLAYNGSHENLFHGVFLQSGAPLPLGNISRGQDAFESLAAAVGCTGSAKLECMRQVPFAELKAAVDATDGVFSESALLLSWRPSADGSFLLGNPQNLVQEGKVADVHVVAGNMDDEGTLFSIGKIGSIKTDAQFTEWIKSSWIPDATDAEKANVTDHQYINDVSKGSPFGTNTLNQYNSNTQYKRIAAFQGDMVFQAPRRFFVKELAGQTERQSHIWVYLRRGAKLPIIGSVHGGDVGENVANHNLLTDYVIKFANNLDPNLGTAGVLAWPKYTQAAPKSYLFPVIVLGFPAPKPKVEDDDHRDIPFSVLSEMGLKYPI</sequence>
<dbReference type="Gene3D" id="3.40.50.1820">
    <property type="entry name" value="alpha/beta hydrolase"/>
    <property type="match status" value="1"/>
</dbReference>
<dbReference type="Pfam" id="PF00135">
    <property type="entry name" value="COesterase"/>
    <property type="match status" value="1"/>
</dbReference>
<reference evidence="5" key="1">
    <citation type="submission" date="2020-11" db="EMBL/GenBank/DDBJ databases">
        <authorList>
            <consortium name="DOE Joint Genome Institute"/>
            <person name="Ahrendt S."/>
            <person name="Riley R."/>
            <person name="Andreopoulos W."/>
            <person name="Labutti K."/>
            <person name="Pangilinan J."/>
            <person name="Ruiz-Duenas F.J."/>
            <person name="Barrasa J.M."/>
            <person name="Sanchez-Garcia M."/>
            <person name="Camarero S."/>
            <person name="Miyauchi S."/>
            <person name="Serrano A."/>
            <person name="Linde D."/>
            <person name="Babiker R."/>
            <person name="Drula E."/>
            <person name="Ayuso-Fernandez I."/>
            <person name="Pacheco R."/>
            <person name="Padilla G."/>
            <person name="Ferreira P."/>
            <person name="Barriuso J."/>
            <person name="Kellner H."/>
            <person name="Castanera R."/>
            <person name="Alfaro M."/>
            <person name="Ramirez L."/>
            <person name="Pisabarro A.G."/>
            <person name="Kuo A."/>
            <person name="Tritt A."/>
            <person name="Lipzen A."/>
            <person name="He G."/>
            <person name="Yan M."/>
            <person name="Ng V."/>
            <person name="Cullen D."/>
            <person name="Martin F."/>
            <person name="Rosso M.-N."/>
            <person name="Henrissat B."/>
            <person name="Hibbett D."/>
            <person name="Martinez A.T."/>
            <person name="Grigoriev I.V."/>
        </authorList>
    </citation>
    <scope>NUCLEOTIDE SEQUENCE</scope>
    <source>
        <strain evidence="5">CIRM-BRFM 674</strain>
    </source>
</reference>
<accession>A0A9P5Z9R9</accession>
<keyword evidence="6" id="KW-1185">Reference proteome</keyword>
<dbReference type="PROSITE" id="PS00122">
    <property type="entry name" value="CARBOXYLESTERASE_B_1"/>
    <property type="match status" value="1"/>
</dbReference>
<evidence type="ECO:0000256" key="2">
    <source>
        <dbReference type="ARBA" id="ARBA00022801"/>
    </source>
</evidence>
<comment type="similarity">
    <text evidence="1 3">Belongs to the type-B carboxylesterase/lipase family.</text>
</comment>
<proteinExistence type="inferred from homology"/>
<organism evidence="5 6">
    <name type="scientific">Pholiota conissans</name>
    <dbReference type="NCBI Taxonomy" id="109636"/>
    <lineage>
        <taxon>Eukaryota</taxon>
        <taxon>Fungi</taxon>
        <taxon>Dikarya</taxon>
        <taxon>Basidiomycota</taxon>
        <taxon>Agaricomycotina</taxon>
        <taxon>Agaricomycetes</taxon>
        <taxon>Agaricomycetidae</taxon>
        <taxon>Agaricales</taxon>
        <taxon>Agaricineae</taxon>
        <taxon>Strophariaceae</taxon>
        <taxon>Pholiota</taxon>
    </lineage>
</organism>
<gene>
    <name evidence="5" type="ORF">BDN70DRAFT_929059</name>
</gene>
<dbReference type="Proteomes" id="UP000807469">
    <property type="component" value="Unassembled WGS sequence"/>
</dbReference>
<keyword evidence="2 3" id="KW-0378">Hydrolase</keyword>
<evidence type="ECO:0000256" key="1">
    <source>
        <dbReference type="ARBA" id="ARBA00005964"/>
    </source>
</evidence>
<dbReference type="PANTHER" id="PTHR11559">
    <property type="entry name" value="CARBOXYLESTERASE"/>
    <property type="match status" value="1"/>
</dbReference>
<evidence type="ECO:0000313" key="5">
    <source>
        <dbReference type="EMBL" id="KAF9483724.1"/>
    </source>
</evidence>
<dbReference type="SUPFAM" id="SSF53474">
    <property type="entry name" value="alpha/beta-Hydrolases"/>
    <property type="match status" value="1"/>
</dbReference>
<dbReference type="OrthoDB" id="408631at2759"/>
<dbReference type="InterPro" id="IPR050309">
    <property type="entry name" value="Type-B_Carboxylest/Lipase"/>
</dbReference>
<feature type="domain" description="Carboxylesterase type B" evidence="4">
    <location>
        <begin position="24"/>
        <end position="506"/>
    </location>
</feature>